<evidence type="ECO:0000259" key="2">
    <source>
        <dbReference type="PROSITE" id="PS50056"/>
    </source>
</evidence>
<evidence type="ECO:0000259" key="1">
    <source>
        <dbReference type="PROSITE" id="PS50055"/>
    </source>
</evidence>
<dbReference type="Pfam" id="PF00102">
    <property type="entry name" value="Y_phosphatase"/>
    <property type="match status" value="1"/>
</dbReference>
<dbReference type="InterPro" id="IPR003595">
    <property type="entry name" value="Tyr_Pase_cat"/>
</dbReference>
<comment type="caution">
    <text evidence="3">The sequence shown here is derived from an EMBL/GenBank/DDBJ whole genome shotgun (WGS) entry which is preliminary data.</text>
</comment>
<protein>
    <submittedName>
        <fullName evidence="3">Uncharacterized protein</fullName>
    </submittedName>
</protein>
<dbReference type="InterPro" id="IPR000387">
    <property type="entry name" value="Tyr_Pase_dom"/>
</dbReference>
<evidence type="ECO:0000313" key="3">
    <source>
        <dbReference type="EMBL" id="KAG8091143.1"/>
    </source>
</evidence>
<dbReference type="Proteomes" id="UP000729402">
    <property type="component" value="Unassembled WGS sequence"/>
</dbReference>
<dbReference type="InterPro" id="IPR050348">
    <property type="entry name" value="Protein-Tyr_Phosphatase"/>
</dbReference>
<accession>A0A8J5WLC4</accession>
<dbReference type="PROSITE" id="PS50055">
    <property type="entry name" value="TYR_PHOSPHATASE_PTP"/>
    <property type="match status" value="1"/>
</dbReference>
<organism evidence="3 4">
    <name type="scientific">Zizania palustris</name>
    <name type="common">Northern wild rice</name>
    <dbReference type="NCBI Taxonomy" id="103762"/>
    <lineage>
        <taxon>Eukaryota</taxon>
        <taxon>Viridiplantae</taxon>
        <taxon>Streptophyta</taxon>
        <taxon>Embryophyta</taxon>
        <taxon>Tracheophyta</taxon>
        <taxon>Spermatophyta</taxon>
        <taxon>Magnoliopsida</taxon>
        <taxon>Liliopsida</taxon>
        <taxon>Poales</taxon>
        <taxon>Poaceae</taxon>
        <taxon>BOP clade</taxon>
        <taxon>Oryzoideae</taxon>
        <taxon>Oryzeae</taxon>
        <taxon>Zizaniinae</taxon>
        <taxon>Zizania</taxon>
    </lineage>
</organism>
<feature type="domain" description="Tyrosine specific protein phosphatases" evidence="2">
    <location>
        <begin position="20"/>
        <end position="98"/>
    </location>
</feature>
<dbReference type="PROSITE" id="PS50056">
    <property type="entry name" value="TYR_PHOSPHATASE_2"/>
    <property type="match status" value="1"/>
</dbReference>
<gene>
    <name evidence="3" type="ORF">GUJ93_ZPchr0011g28454</name>
</gene>
<dbReference type="InterPro" id="IPR000242">
    <property type="entry name" value="PTP_cat"/>
</dbReference>
<feature type="non-terminal residue" evidence="3">
    <location>
        <position position="1"/>
    </location>
</feature>
<dbReference type="SMART" id="SM00404">
    <property type="entry name" value="PTPc_motif"/>
    <property type="match status" value="1"/>
</dbReference>
<dbReference type="GO" id="GO:0004725">
    <property type="term" value="F:protein tyrosine phosphatase activity"/>
    <property type="evidence" value="ECO:0007669"/>
    <property type="project" value="InterPro"/>
</dbReference>
<dbReference type="PANTHER" id="PTHR19134">
    <property type="entry name" value="RECEPTOR-TYPE TYROSINE-PROTEIN PHOSPHATASE"/>
    <property type="match status" value="1"/>
</dbReference>
<dbReference type="AlphaFoldDB" id="A0A8J5WLC4"/>
<reference evidence="3" key="2">
    <citation type="submission" date="2021-02" db="EMBL/GenBank/DDBJ databases">
        <authorList>
            <person name="Kimball J.A."/>
            <person name="Haas M.W."/>
            <person name="Macchietto M."/>
            <person name="Kono T."/>
            <person name="Duquette J."/>
            <person name="Shao M."/>
        </authorList>
    </citation>
    <scope>NUCLEOTIDE SEQUENCE</scope>
    <source>
        <tissue evidence="3">Fresh leaf tissue</tissue>
    </source>
</reference>
<reference evidence="3" key="1">
    <citation type="journal article" date="2021" name="bioRxiv">
        <title>Whole Genome Assembly and Annotation of Northern Wild Rice, Zizania palustris L., Supports a Whole Genome Duplication in the Zizania Genus.</title>
        <authorList>
            <person name="Haas M."/>
            <person name="Kono T."/>
            <person name="Macchietto M."/>
            <person name="Millas R."/>
            <person name="McGilp L."/>
            <person name="Shao M."/>
            <person name="Duquette J."/>
            <person name="Hirsch C.N."/>
            <person name="Kimball J."/>
        </authorList>
    </citation>
    <scope>NUCLEOTIDE SEQUENCE</scope>
    <source>
        <tissue evidence="3">Fresh leaf tissue</tissue>
    </source>
</reference>
<dbReference type="EMBL" id="JAAALK010000081">
    <property type="protein sequence ID" value="KAG8091143.1"/>
    <property type="molecule type" value="Genomic_DNA"/>
</dbReference>
<evidence type="ECO:0000313" key="4">
    <source>
        <dbReference type="Proteomes" id="UP000729402"/>
    </source>
</evidence>
<dbReference type="PANTHER" id="PTHR19134:SF449">
    <property type="entry name" value="TYROSINE-PROTEIN PHOSPHATASE 1"/>
    <property type="match status" value="1"/>
</dbReference>
<dbReference type="OrthoDB" id="10253954at2759"/>
<name>A0A8J5WLC4_ZIZPA</name>
<sequence length="117" mass="13293">SIVHSVLHIQYSEWPDQGVPNNTSSVRKILKRLYGIPRVHPIVAHCSAGIGRTGAYITIHNTIERILLGEESAFNLFETVKTFRSQRPGMVQTVDQYKFCYRAIVDELKDLLLNSKP</sequence>
<feature type="domain" description="Tyrosine-protein phosphatase" evidence="1">
    <location>
        <begin position="1"/>
        <end position="107"/>
    </location>
</feature>
<proteinExistence type="predicted"/>
<keyword evidence="4" id="KW-1185">Reference proteome</keyword>